<evidence type="ECO:0000256" key="2">
    <source>
        <dbReference type="ARBA" id="ARBA00023277"/>
    </source>
</evidence>
<keyword evidence="5" id="KW-1185">Reference proteome</keyword>
<protein>
    <submittedName>
        <fullName evidence="4">UDP-glucose 4-epimerase</fullName>
    </submittedName>
</protein>
<dbReference type="InterPro" id="IPR036291">
    <property type="entry name" value="NAD(P)-bd_dom_sf"/>
</dbReference>
<feature type="domain" description="NAD-dependent epimerase/dehydratase" evidence="3">
    <location>
        <begin position="3"/>
        <end position="228"/>
    </location>
</feature>
<accession>A0A4R6USE9</accession>
<dbReference type="AlphaFoldDB" id="A0A4R6USE9"/>
<organism evidence="4 5">
    <name type="scientific">Actinomycetospora succinea</name>
    <dbReference type="NCBI Taxonomy" id="663603"/>
    <lineage>
        <taxon>Bacteria</taxon>
        <taxon>Bacillati</taxon>
        <taxon>Actinomycetota</taxon>
        <taxon>Actinomycetes</taxon>
        <taxon>Pseudonocardiales</taxon>
        <taxon>Pseudonocardiaceae</taxon>
        <taxon>Actinomycetospora</taxon>
    </lineage>
</organism>
<dbReference type="EMBL" id="SNYO01000010">
    <property type="protein sequence ID" value="TDQ50150.1"/>
    <property type="molecule type" value="Genomic_DNA"/>
</dbReference>
<dbReference type="PANTHER" id="PTHR43103:SF3">
    <property type="entry name" value="ADP-L-GLYCERO-D-MANNO-HEPTOSE-6-EPIMERASE"/>
    <property type="match status" value="1"/>
</dbReference>
<dbReference type="RefSeq" id="WP_166660080.1">
    <property type="nucleotide sequence ID" value="NZ_BAABHR010000020.1"/>
</dbReference>
<gene>
    <name evidence="4" type="ORF">EV188_110147</name>
</gene>
<dbReference type="Gene3D" id="3.40.50.720">
    <property type="entry name" value="NAD(P)-binding Rossmann-like Domain"/>
    <property type="match status" value="1"/>
</dbReference>
<dbReference type="InterPro" id="IPR001509">
    <property type="entry name" value="Epimerase_deHydtase"/>
</dbReference>
<sequence>MKVLVTGSAGLVGHAVRRRLEAAGVEVVPVDVQRWSFDGVEQVECDLLDRDAVERLVDAERPAAVVHAGGVSGPMVSADDPARVVDVNLIGTTAVLEAARRHGVSRFVSCSSIAAYGITATRRVVEETPLHPATVYGATKAAGEQLVEAYRHRYGPAGASLRLVAVFGPRRRTDCLIRDLLVDAAAGRTTRVGLPADAPQQFVSVDDAADAVVAAVHAPDAVGAYNVAGDRPRTVAELVDAVAAVEPRVRAELDPPDPAAASRWPGTLDLSAAARDLGWAPRVDFGAAVAAYRDWLATHA</sequence>
<keyword evidence="1" id="KW-0521">NADP</keyword>
<evidence type="ECO:0000256" key="1">
    <source>
        <dbReference type="ARBA" id="ARBA00022857"/>
    </source>
</evidence>
<proteinExistence type="predicted"/>
<dbReference type="Pfam" id="PF01370">
    <property type="entry name" value="Epimerase"/>
    <property type="match status" value="1"/>
</dbReference>
<keyword evidence="2" id="KW-0119">Carbohydrate metabolism</keyword>
<comment type="caution">
    <text evidence="4">The sequence shown here is derived from an EMBL/GenBank/DDBJ whole genome shotgun (WGS) entry which is preliminary data.</text>
</comment>
<dbReference type="Proteomes" id="UP000295705">
    <property type="component" value="Unassembled WGS sequence"/>
</dbReference>
<evidence type="ECO:0000313" key="5">
    <source>
        <dbReference type="Proteomes" id="UP000295705"/>
    </source>
</evidence>
<reference evidence="4 5" key="1">
    <citation type="submission" date="2019-03" db="EMBL/GenBank/DDBJ databases">
        <title>Genomic Encyclopedia of Type Strains, Phase IV (KMG-IV): sequencing the most valuable type-strain genomes for metagenomic binning, comparative biology and taxonomic classification.</title>
        <authorList>
            <person name="Goeker M."/>
        </authorList>
    </citation>
    <scope>NUCLEOTIDE SEQUENCE [LARGE SCALE GENOMIC DNA]</scope>
    <source>
        <strain evidence="4 5">DSM 45775</strain>
    </source>
</reference>
<evidence type="ECO:0000313" key="4">
    <source>
        <dbReference type="EMBL" id="TDQ50150.1"/>
    </source>
</evidence>
<evidence type="ECO:0000259" key="3">
    <source>
        <dbReference type="Pfam" id="PF01370"/>
    </source>
</evidence>
<dbReference type="PANTHER" id="PTHR43103">
    <property type="entry name" value="NUCLEOSIDE-DIPHOSPHATE-SUGAR EPIMERASE"/>
    <property type="match status" value="1"/>
</dbReference>
<dbReference type="SUPFAM" id="SSF51735">
    <property type="entry name" value="NAD(P)-binding Rossmann-fold domains"/>
    <property type="match status" value="1"/>
</dbReference>
<name>A0A4R6USE9_9PSEU</name>